<dbReference type="Proteomes" id="UP000326396">
    <property type="component" value="Linkage Group LG4"/>
</dbReference>
<comment type="caution">
    <text evidence="1">The sequence shown here is derived from an EMBL/GenBank/DDBJ whole genome shotgun (WGS) entry which is preliminary data.</text>
</comment>
<reference evidence="1 2" key="1">
    <citation type="submission" date="2019-05" db="EMBL/GenBank/DDBJ databases">
        <title>Mikania micrantha, genome provides insights into the molecular mechanism of rapid growth.</title>
        <authorList>
            <person name="Liu B."/>
        </authorList>
    </citation>
    <scope>NUCLEOTIDE SEQUENCE [LARGE SCALE GENOMIC DNA]</scope>
    <source>
        <strain evidence="1">NLD-2019</strain>
        <tissue evidence="1">Leaf</tissue>
    </source>
</reference>
<evidence type="ECO:0000313" key="1">
    <source>
        <dbReference type="EMBL" id="KAD4179286.1"/>
    </source>
</evidence>
<gene>
    <name evidence="1" type="ORF">E3N88_27877</name>
</gene>
<dbReference type="EMBL" id="SZYD01000014">
    <property type="protein sequence ID" value="KAD4179286.1"/>
    <property type="molecule type" value="Genomic_DNA"/>
</dbReference>
<sequence>MTIKEDCLDYEEFSLDEKETKSSNYWFSLSKYFNHKEPEWMELKERVDEEVLVPEKENEYENSSSKLVLQAENKSDKDVVLCNNKRKLEEVCVVSPKCKPIKIQEVGMTQEKERGKQVKDEDTREGFKANKEYARDKDKVMKIKEDDIYHKGRKPKFRDNGG</sequence>
<protein>
    <submittedName>
        <fullName evidence="1">Uncharacterized protein</fullName>
    </submittedName>
</protein>
<name>A0A5N6MYW5_9ASTR</name>
<dbReference type="AlphaFoldDB" id="A0A5N6MYW5"/>
<accession>A0A5N6MYW5</accession>
<proteinExistence type="predicted"/>
<evidence type="ECO:0000313" key="2">
    <source>
        <dbReference type="Proteomes" id="UP000326396"/>
    </source>
</evidence>
<organism evidence="1 2">
    <name type="scientific">Mikania micrantha</name>
    <name type="common">bitter vine</name>
    <dbReference type="NCBI Taxonomy" id="192012"/>
    <lineage>
        <taxon>Eukaryota</taxon>
        <taxon>Viridiplantae</taxon>
        <taxon>Streptophyta</taxon>
        <taxon>Embryophyta</taxon>
        <taxon>Tracheophyta</taxon>
        <taxon>Spermatophyta</taxon>
        <taxon>Magnoliopsida</taxon>
        <taxon>eudicotyledons</taxon>
        <taxon>Gunneridae</taxon>
        <taxon>Pentapetalae</taxon>
        <taxon>asterids</taxon>
        <taxon>campanulids</taxon>
        <taxon>Asterales</taxon>
        <taxon>Asteraceae</taxon>
        <taxon>Asteroideae</taxon>
        <taxon>Heliantheae alliance</taxon>
        <taxon>Eupatorieae</taxon>
        <taxon>Mikania</taxon>
    </lineage>
</organism>
<keyword evidence="2" id="KW-1185">Reference proteome</keyword>